<dbReference type="AlphaFoldDB" id="A0A0J1H0B5"/>
<accession>A0A0J1H0B5</accession>
<proteinExistence type="predicted"/>
<dbReference type="RefSeq" id="WP_047879261.1">
    <property type="nucleotide sequence ID" value="NZ_LDOT01000015.1"/>
</dbReference>
<keyword evidence="2" id="KW-1185">Reference proteome</keyword>
<name>A0A0J1H0B5_9GAMM</name>
<sequence length="95" mass="10768">MSKYQFFCKPDSNRREFTYLDMDGDTFIDEKRQLIAIGFEVEGDVIYADSPQEAIDKFQSNFSAPLEDYSNSHVAGGIATFVIEAVKTLRNSAKK</sequence>
<evidence type="ECO:0000313" key="1">
    <source>
        <dbReference type="EMBL" id="KLV05244.1"/>
    </source>
</evidence>
<protein>
    <submittedName>
        <fullName evidence="1">Uncharacterized protein</fullName>
    </submittedName>
</protein>
<dbReference type="EMBL" id="LDOT01000015">
    <property type="protein sequence ID" value="KLV05244.1"/>
    <property type="molecule type" value="Genomic_DNA"/>
</dbReference>
<organism evidence="1 2">
    <name type="scientific">Photobacterium aquae</name>
    <dbReference type="NCBI Taxonomy" id="1195763"/>
    <lineage>
        <taxon>Bacteria</taxon>
        <taxon>Pseudomonadati</taxon>
        <taxon>Pseudomonadota</taxon>
        <taxon>Gammaproteobacteria</taxon>
        <taxon>Vibrionales</taxon>
        <taxon>Vibrionaceae</taxon>
        <taxon>Photobacterium</taxon>
    </lineage>
</organism>
<evidence type="ECO:0000313" key="2">
    <source>
        <dbReference type="Proteomes" id="UP000036097"/>
    </source>
</evidence>
<dbReference type="OrthoDB" id="8595084at2"/>
<comment type="caution">
    <text evidence="1">The sequence shown here is derived from an EMBL/GenBank/DDBJ whole genome shotgun (WGS) entry which is preliminary data.</text>
</comment>
<reference evidence="1 2" key="1">
    <citation type="submission" date="2015-05" db="EMBL/GenBank/DDBJ databases">
        <title>Photobacterium galathea sp. nov.</title>
        <authorList>
            <person name="Machado H."/>
            <person name="Gram L."/>
        </authorList>
    </citation>
    <scope>NUCLEOTIDE SEQUENCE [LARGE SCALE GENOMIC DNA]</scope>
    <source>
        <strain evidence="1 2">CGMCC 1.12159</strain>
    </source>
</reference>
<dbReference type="PATRIC" id="fig|1195763.3.peg.2630"/>
<gene>
    <name evidence="1" type="ORF">ABT56_12460</name>
</gene>
<dbReference type="Proteomes" id="UP000036097">
    <property type="component" value="Unassembled WGS sequence"/>
</dbReference>